<keyword evidence="1" id="KW-0732">Signal</keyword>
<evidence type="ECO:0000256" key="1">
    <source>
        <dbReference type="SAM" id="SignalP"/>
    </source>
</evidence>
<feature type="signal peptide" evidence="1">
    <location>
        <begin position="1"/>
        <end position="20"/>
    </location>
</feature>
<proteinExistence type="predicted"/>
<organism evidence="2 3">
    <name type="scientific">Alteromonas australica</name>
    <dbReference type="NCBI Taxonomy" id="589873"/>
    <lineage>
        <taxon>Bacteria</taxon>
        <taxon>Pseudomonadati</taxon>
        <taxon>Pseudomonadota</taxon>
        <taxon>Gammaproteobacteria</taxon>
        <taxon>Alteromonadales</taxon>
        <taxon>Alteromonadaceae</taxon>
        <taxon>Alteromonas/Salinimonas group</taxon>
        <taxon>Alteromonas</taxon>
    </lineage>
</organism>
<dbReference type="KEGG" id="aal:EP13_13925"/>
<evidence type="ECO:0000313" key="3">
    <source>
        <dbReference type="Proteomes" id="UP000056090"/>
    </source>
</evidence>
<protein>
    <recommendedName>
        <fullName evidence="4">Toxin-antitoxin system YwqK family antitoxin</fullName>
    </recommendedName>
</protein>
<dbReference type="InterPro" id="IPR011652">
    <property type="entry name" value="MORN_2"/>
</dbReference>
<dbReference type="EMBL" id="CP008849">
    <property type="protein sequence ID" value="AIF99691.1"/>
    <property type="molecule type" value="Genomic_DNA"/>
</dbReference>
<dbReference type="GeneID" id="78257075"/>
<dbReference type="Proteomes" id="UP000056090">
    <property type="component" value="Chromosome"/>
</dbReference>
<dbReference type="eggNOG" id="COG2849">
    <property type="taxonomic scope" value="Bacteria"/>
</dbReference>
<name>A0A075P1H9_9ALTE</name>
<dbReference type="SUPFAM" id="SSF82185">
    <property type="entry name" value="Histone H3 K4-specific methyltransferase SET7/9 N-terminal domain"/>
    <property type="match status" value="1"/>
</dbReference>
<evidence type="ECO:0008006" key="4">
    <source>
        <dbReference type="Google" id="ProtNLM"/>
    </source>
</evidence>
<dbReference type="Gene3D" id="3.90.930.1">
    <property type="match status" value="2"/>
</dbReference>
<dbReference type="AlphaFoldDB" id="A0A075P1H9"/>
<sequence>MRRCFIVVFLTMLLDSFTHAQEIERDYYDSGHLKFEGIYVENEDDIIANYRSYFKTADLETRLVTVPGKQGLQNFTIVDYVAPGLLSTKHTMANGKLVGDFVFNDYFENGELQTRIKGSSTLPQLTYKEYYSNRKIKAESTIEFNNEVKQLDYIMRDASDFTEEYIQQNTSGTLVSYHPNGNVAYKGAVVDGEEDGEILYLTPNNDIIKKYTIKNGEESGPGEVNTFYSNGQLKTHTETYNGLKSGLYVRFYEDSQIAERGYYSQEDFDGNGLESFKKGIWRNYEYHSNGNLAEEVTYVNQLKSGKYQKLDEHGRILEAGKYLAGEMHGVWQLYDDRKAHFLLRAAISLKGRPITLYQDLHCNKTKEQPATHKAFLKTLHTMFPSNYRPIVVAPLSSPTQGINRLGSEKY</sequence>
<evidence type="ECO:0000313" key="2">
    <source>
        <dbReference type="EMBL" id="AIF99691.1"/>
    </source>
</evidence>
<dbReference type="RefSeq" id="WP_044057759.1">
    <property type="nucleotide sequence ID" value="NZ_CBCSKJ010000002.1"/>
</dbReference>
<keyword evidence="3" id="KW-1185">Reference proteome</keyword>
<dbReference type="Gene3D" id="2.20.110.10">
    <property type="entry name" value="Histone H3 K4-specific methyltransferase SET7/9 N-terminal domain"/>
    <property type="match status" value="1"/>
</dbReference>
<feature type="chain" id="PRO_5001708014" description="Toxin-antitoxin system YwqK family antitoxin" evidence="1">
    <location>
        <begin position="21"/>
        <end position="410"/>
    </location>
</feature>
<gene>
    <name evidence="2" type="ORF">EP13_13925</name>
</gene>
<dbReference type="Pfam" id="PF07661">
    <property type="entry name" value="MORN_2"/>
    <property type="match status" value="1"/>
</dbReference>
<reference evidence="2 3" key="1">
    <citation type="submission" date="2014-06" db="EMBL/GenBank/DDBJ databases">
        <title>Genomes of Alteromonas australica, a world apart.</title>
        <authorList>
            <person name="Gonzaga A."/>
            <person name="Lopez-Perez M."/>
            <person name="Rodriguez-Valera F."/>
        </authorList>
    </citation>
    <scope>NUCLEOTIDE SEQUENCE [LARGE SCALE GENOMIC DNA]</scope>
    <source>
        <strain evidence="2 3">H 17</strain>
    </source>
</reference>
<accession>A0A075P1H9</accession>